<feature type="region of interest" description="Disordered" evidence="1">
    <location>
        <begin position="83"/>
        <end position="103"/>
    </location>
</feature>
<gene>
    <name evidence="2" type="ORF">ACFY05_32990</name>
</gene>
<keyword evidence="3" id="KW-1185">Reference proteome</keyword>
<name>A0ABW6VEJ5_MICFU</name>
<organism evidence="2 3">
    <name type="scientific">Microtetraspora fusca</name>
    <dbReference type="NCBI Taxonomy" id="1997"/>
    <lineage>
        <taxon>Bacteria</taxon>
        <taxon>Bacillati</taxon>
        <taxon>Actinomycetota</taxon>
        <taxon>Actinomycetes</taxon>
        <taxon>Streptosporangiales</taxon>
        <taxon>Streptosporangiaceae</taxon>
        <taxon>Microtetraspora</taxon>
    </lineage>
</organism>
<evidence type="ECO:0000256" key="1">
    <source>
        <dbReference type="SAM" id="MobiDB-lite"/>
    </source>
</evidence>
<dbReference type="Proteomes" id="UP001602119">
    <property type="component" value="Unassembled WGS sequence"/>
</dbReference>
<comment type="caution">
    <text evidence="2">The sequence shown here is derived from an EMBL/GenBank/DDBJ whole genome shotgun (WGS) entry which is preliminary data.</text>
</comment>
<protein>
    <submittedName>
        <fullName evidence="2">Uncharacterized protein</fullName>
    </submittedName>
</protein>
<sequence length="103" mass="11569">MFNKRNETEPWPEGVVARCITAGATTVDVYETTFKTGYDAHGKWLGGERREVDGFNWRCLGCNEVGKADESYYIGKGYRDQREAKNEAQTHANGCSFLPRPSA</sequence>
<proteinExistence type="predicted"/>
<evidence type="ECO:0000313" key="3">
    <source>
        <dbReference type="Proteomes" id="UP001602119"/>
    </source>
</evidence>
<dbReference type="EMBL" id="JBIAXI010000024">
    <property type="protein sequence ID" value="MFF4777655.1"/>
    <property type="molecule type" value="Genomic_DNA"/>
</dbReference>
<accession>A0ABW6VEJ5</accession>
<evidence type="ECO:0000313" key="2">
    <source>
        <dbReference type="EMBL" id="MFF4777655.1"/>
    </source>
</evidence>
<dbReference type="RefSeq" id="WP_387346159.1">
    <property type="nucleotide sequence ID" value="NZ_JBIAXI010000024.1"/>
</dbReference>
<reference evidence="2 3" key="1">
    <citation type="submission" date="2024-10" db="EMBL/GenBank/DDBJ databases">
        <title>The Natural Products Discovery Center: Release of the First 8490 Sequenced Strains for Exploring Actinobacteria Biosynthetic Diversity.</title>
        <authorList>
            <person name="Kalkreuter E."/>
            <person name="Kautsar S.A."/>
            <person name="Yang D."/>
            <person name="Bader C.D."/>
            <person name="Teijaro C.N."/>
            <person name="Fluegel L."/>
            <person name="Davis C.M."/>
            <person name="Simpson J.R."/>
            <person name="Lauterbach L."/>
            <person name="Steele A.D."/>
            <person name="Gui C."/>
            <person name="Meng S."/>
            <person name="Li G."/>
            <person name="Viehrig K."/>
            <person name="Ye F."/>
            <person name="Su P."/>
            <person name="Kiefer A.F."/>
            <person name="Nichols A."/>
            <person name="Cepeda A.J."/>
            <person name="Yan W."/>
            <person name="Fan B."/>
            <person name="Jiang Y."/>
            <person name="Adhikari A."/>
            <person name="Zheng C.-J."/>
            <person name="Schuster L."/>
            <person name="Cowan T.M."/>
            <person name="Smanski M.J."/>
            <person name="Chevrette M.G."/>
            <person name="De Carvalho L.P.S."/>
            <person name="Shen B."/>
        </authorList>
    </citation>
    <scope>NUCLEOTIDE SEQUENCE [LARGE SCALE GENOMIC DNA]</scope>
    <source>
        <strain evidence="2 3">NPDC001281</strain>
    </source>
</reference>